<dbReference type="AlphaFoldDB" id="A0A0E1XCP7"/>
<dbReference type="GeneID" id="93015073"/>
<accession>A0A0E1XCP7</accession>
<name>A0A0E1XCP7_9HYPH</name>
<evidence type="ECO:0000313" key="1">
    <source>
        <dbReference type="EMBL" id="EEZ31082.1"/>
    </source>
</evidence>
<dbReference type="EMBL" id="EQ999546">
    <property type="protein sequence ID" value="EEZ31082.1"/>
    <property type="molecule type" value="Genomic_DNA"/>
</dbReference>
<dbReference type="Proteomes" id="UP000004659">
    <property type="component" value="Unassembled WGS sequence"/>
</dbReference>
<gene>
    <name evidence="1" type="ORF">BALG_01202</name>
</gene>
<dbReference type="RefSeq" id="WP_002964070.1">
    <property type="nucleotide sequence ID" value="NZ_EQ999546.1"/>
</dbReference>
<sequence>MGSEIFRPALLERIPKSVKRFSEKMHSRSLARLPNRRVFTFKVICRPLVVIEPSILLSRIKTGQFHA</sequence>
<proteinExistence type="predicted"/>
<dbReference type="HOGENOM" id="CLU_2804055_0_0_5"/>
<reference evidence="1" key="1">
    <citation type="submission" date="2009-01" db="EMBL/GenBank/DDBJ databases">
        <title>The Genome Sequence of Brucella pinnipedialis M292/94/1.</title>
        <authorList>
            <consortium name="The Broad Institute Genome Sequencing Platform"/>
            <person name="Ward D."/>
            <person name="Young S.K."/>
            <person name="Kodira C.D."/>
            <person name="Zeng Q."/>
            <person name="Koehrsen M."/>
            <person name="Alvarado L."/>
            <person name="Berlin A."/>
            <person name="Borenstein D."/>
            <person name="Chen Z."/>
            <person name="Engels R."/>
            <person name="Freedman E."/>
            <person name="Gellesch M."/>
            <person name="Goldberg J."/>
            <person name="Griggs A."/>
            <person name="Gujja S."/>
            <person name="Heiman D."/>
            <person name="Hepburn T."/>
            <person name="Howarth C."/>
            <person name="Jen D."/>
            <person name="Larson L."/>
            <person name="Lewis B."/>
            <person name="Mehta T."/>
            <person name="Park D."/>
            <person name="Pearson M."/>
            <person name="Roberts A."/>
            <person name="Saif S."/>
            <person name="Shea T."/>
            <person name="Shenoy N."/>
            <person name="Sisk P."/>
            <person name="Stolte C."/>
            <person name="Sykes S."/>
            <person name="Walk T."/>
            <person name="White J."/>
            <person name="Yandava C."/>
            <person name="Whatmore A.M."/>
            <person name="Perrett L.L."/>
            <person name="O'Callaghan D."/>
            <person name="Nusbaum C."/>
            <person name="Galagan J."/>
            <person name="Birren B."/>
        </authorList>
    </citation>
    <scope>NUCLEOTIDE SEQUENCE [LARGE SCALE GENOMIC DNA]</scope>
    <source>
        <strain evidence="1">M292/94/1</strain>
    </source>
</reference>
<organism evidence="1">
    <name type="scientific">Brucella pinnipedialis M292/94/1</name>
    <dbReference type="NCBI Taxonomy" id="520462"/>
    <lineage>
        <taxon>Bacteria</taxon>
        <taxon>Pseudomonadati</taxon>
        <taxon>Pseudomonadota</taxon>
        <taxon>Alphaproteobacteria</taxon>
        <taxon>Hyphomicrobiales</taxon>
        <taxon>Brucellaceae</taxon>
        <taxon>Brucella/Ochrobactrum group</taxon>
        <taxon>Brucella</taxon>
    </lineage>
</organism>
<protein>
    <submittedName>
        <fullName evidence="1">Uncharacterized protein</fullName>
    </submittedName>
</protein>